<dbReference type="OrthoDB" id="482635at2"/>
<proteinExistence type="predicted"/>
<dbReference type="EMBL" id="CP017599">
    <property type="protein sequence ID" value="AOX00598.1"/>
    <property type="molecule type" value="Genomic_DNA"/>
</dbReference>
<dbReference type="KEGG" id="mpro:BJP34_15140"/>
<name>A0A1D8TSI4_9CYAN</name>
<protein>
    <submittedName>
        <fullName evidence="2">Uncharacterized protein</fullName>
    </submittedName>
</protein>
<gene>
    <name evidence="2" type="ORF">BJP34_15140</name>
</gene>
<feature type="compositionally biased region" description="Polar residues" evidence="1">
    <location>
        <begin position="182"/>
        <end position="195"/>
    </location>
</feature>
<reference evidence="3" key="1">
    <citation type="submission" date="2016-10" db="EMBL/GenBank/DDBJ databases">
        <title>Comparative genomics uncovers the prolific and rare metabolic potential of the cyanobacterial genus Moorea.</title>
        <authorList>
            <person name="Leao T."/>
            <person name="Castelao G."/>
            <person name="Korobeynikov A."/>
            <person name="Monroe E.A."/>
            <person name="Podell S."/>
            <person name="Glukhov E."/>
            <person name="Allen E."/>
            <person name="Gerwick W.H."/>
            <person name="Gerwick L."/>
        </authorList>
    </citation>
    <scope>NUCLEOTIDE SEQUENCE [LARGE SCALE GENOMIC DNA]</scope>
    <source>
        <strain evidence="3">PAL-8-15-08-1</strain>
    </source>
</reference>
<organism evidence="2 3">
    <name type="scientific">Moorena producens PAL-8-15-08-1</name>
    <dbReference type="NCBI Taxonomy" id="1458985"/>
    <lineage>
        <taxon>Bacteria</taxon>
        <taxon>Bacillati</taxon>
        <taxon>Cyanobacteriota</taxon>
        <taxon>Cyanophyceae</taxon>
        <taxon>Coleofasciculales</taxon>
        <taxon>Coleofasciculaceae</taxon>
        <taxon>Moorena</taxon>
    </lineage>
</organism>
<sequence>MAETVESSNLDNTNKLGFCDAPIPKIIYVKNSENGKYLWHFWNHSENKPEAIYHQAIRCFVSGIEIVAKEFLEKEVLKLRIQVLADKPYSIQSGIDSIFSRCFLLSLVKLSPEQVKEPLTIALRGNDTSKGNPATVFCSLYDSRDRYISYDWDASVNIYSIANACQSLLSGQPISQPGPESEPQTQPQTRAQQSEDWIKSHESFEILKQTSKELQRLRWSKQDGVKYLQQVYGKISRQFLTPEELLDFLKRLQSFPTPDNENMEETVF</sequence>
<evidence type="ECO:0000313" key="3">
    <source>
        <dbReference type="Proteomes" id="UP000177870"/>
    </source>
</evidence>
<accession>A0A1D8TSI4</accession>
<feature type="region of interest" description="Disordered" evidence="1">
    <location>
        <begin position="172"/>
        <end position="195"/>
    </location>
</feature>
<dbReference type="Proteomes" id="UP000177870">
    <property type="component" value="Chromosome"/>
</dbReference>
<dbReference type="AlphaFoldDB" id="A0A1D8TSI4"/>
<evidence type="ECO:0000256" key="1">
    <source>
        <dbReference type="SAM" id="MobiDB-lite"/>
    </source>
</evidence>
<dbReference type="STRING" id="1458985.BJP34_15140"/>
<evidence type="ECO:0000313" key="2">
    <source>
        <dbReference type="EMBL" id="AOX00598.1"/>
    </source>
</evidence>
<dbReference type="RefSeq" id="WP_070393051.1">
    <property type="nucleotide sequence ID" value="NZ_CP017599.1"/>
</dbReference>